<dbReference type="OrthoDB" id="1809893at2"/>
<keyword evidence="2" id="KW-1185">Reference proteome</keyword>
<proteinExistence type="predicted"/>
<evidence type="ECO:0000313" key="1">
    <source>
        <dbReference type="EMBL" id="KPU45788.1"/>
    </source>
</evidence>
<accession>A0A0P8Z0X9</accession>
<evidence type="ECO:0008006" key="3">
    <source>
        <dbReference type="Google" id="ProtNLM"/>
    </source>
</evidence>
<organism evidence="1 2">
    <name type="scientific">Oxobacter pfennigii</name>
    <dbReference type="NCBI Taxonomy" id="36849"/>
    <lineage>
        <taxon>Bacteria</taxon>
        <taxon>Bacillati</taxon>
        <taxon>Bacillota</taxon>
        <taxon>Clostridia</taxon>
        <taxon>Eubacteriales</taxon>
        <taxon>Clostridiaceae</taxon>
        <taxon>Oxobacter</taxon>
    </lineage>
</organism>
<comment type="caution">
    <text evidence="1">The sequence shown here is derived from an EMBL/GenBank/DDBJ whole genome shotgun (WGS) entry which is preliminary data.</text>
</comment>
<dbReference type="AlphaFoldDB" id="A0A0P8Z0X9"/>
<name>A0A0P8Z0X9_9CLOT</name>
<dbReference type="Pfam" id="PF10704">
    <property type="entry name" value="DUF2508"/>
    <property type="match status" value="1"/>
</dbReference>
<gene>
    <name evidence="1" type="ORF">OXPF_10240</name>
</gene>
<sequence>MDNLSYNIEPEKGFVAFIRSIFSNKAIIQKQAQQDDFNKYMEALNTARMDMENAQKLFDNVSDPDLIECAIYQEHAAKLKYSYLVRKAKESNYRFSEFHFY</sequence>
<protein>
    <recommendedName>
        <fullName evidence="3">DUF2508 domain-containing protein</fullName>
    </recommendedName>
</protein>
<dbReference type="Proteomes" id="UP000050326">
    <property type="component" value="Unassembled WGS sequence"/>
</dbReference>
<dbReference type="RefSeq" id="WP_160317150.1">
    <property type="nucleotide sequence ID" value="NZ_LKET01000021.1"/>
</dbReference>
<reference evidence="1 2" key="1">
    <citation type="submission" date="2015-09" db="EMBL/GenBank/DDBJ databases">
        <title>Genome sequence of Oxobacter pfennigii DSM 3222.</title>
        <authorList>
            <person name="Poehlein A."/>
            <person name="Bengelsdorf F.R."/>
            <person name="Schiel-Bengelsdorf B."/>
            <person name="Duerre P."/>
            <person name="Daniel R."/>
        </authorList>
    </citation>
    <scope>NUCLEOTIDE SEQUENCE [LARGE SCALE GENOMIC DNA]</scope>
    <source>
        <strain evidence="1 2">DSM 3222</strain>
    </source>
</reference>
<dbReference type="STRING" id="36849.OXPF_10240"/>
<evidence type="ECO:0000313" key="2">
    <source>
        <dbReference type="Proteomes" id="UP000050326"/>
    </source>
</evidence>
<dbReference type="InterPro" id="IPR019644">
    <property type="entry name" value="DUF2508"/>
</dbReference>
<dbReference type="EMBL" id="LKET01000021">
    <property type="protein sequence ID" value="KPU45788.1"/>
    <property type="molecule type" value="Genomic_DNA"/>
</dbReference>